<dbReference type="SMART" id="SM00186">
    <property type="entry name" value="FBG"/>
    <property type="match status" value="2"/>
</dbReference>
<reference evidence="2" key="2">
    <citation type="submission" date="2017-10" db="EMBL/GenBank/DDBJ databases">
        <title>Ladona fulva Genome sequencing and assembly.</title>
        <authorList>
            <person name="Murali S."/>
            <person name="Richards S."/>
            <person name="Bandaranaike D."/>
            <person name="Bellair M."/>
            <person name="Blankenburg K."/>
            <person name="Chao H."/>
            <person name="Dinh H."/>
            <person name="Doddapaneni H."/>
            <person name="Dugan-Rocha S."/>
            <person name="Elkadiri S."/>
            <person name="Gnanaolivu R."/>
            <person name="Hernandez B."/>
            <person name="Skinner E."/>
            <person name="Javaid M."/>
            <person name="Lee S."/>
            <person name="Li M."/>
            <person name="Ming W."/>
            <person name="Munidasa M."/>
            <person name="Muniz J."/>
            <person name="Nguyen L."/>
            <person name="Hughes D."/>
            <person name="Osuji N."/>
            <person name="Pu L.-L."/>
            <person name="Puazo M."/>
            <person name="Qu C."/>
            <person name="Quiroz J."/>
            <person name="Raj R."/>
            <person name="Weissenberger G."/>
            <person name="Xin Y."/>
            <person name="Zou X."/>
            <person name="Han Y."/>
            <person name="Worley K."/>
            <person name="Muzny D."/>
            <person name="Gibbs R."/>
        </authorList>
    </citation>
    <scope>NUCLEOTIDE SEQUENCE</scope>
    <source>
        <strain evidence="2">Sampled in the wild</strain>
    </source>
</reference>
<accession>A0A8K0JSC1</accession>
<dbReference type="Gene3D" id="3.90.215.10">
    <property type="entry name" value="Gamma Fibrinogen, chain A, domain 1"/>
    <property type="match status" value="2"/>
</dbReference>
<dbReference type="SUPFAM" id="SSF56496">
    <property type="entry name" value="Fibrinogen C-terminal domain-like"/>
    <property type="match status" value="2"/>
</dbReference>
<gene>
    <name evidence="2" type="ORF">J437_LFUL002817</name>
</gene>
<dbReference type="PANTHER" id="PTHR19143">
    <property type="entry name" value="FIBRINOGEN/TENASCIN/ANGIOPOEITIN"/>
    <property type="match status" value="1"/>
</dbReference>
<dbReference type="InterPro" id="IPR014716">
    <property type="entry name" value="Fibrinogen_a/b/g_C_1"/>
</dbReference>
<dbReference type="AlphaFoldDB" id="A0A8K0JSC1"/>
<dbReference type="GO" id="GO:0005615">
    <property type="term" value="C:extracellular space"/>
    <property type="evidence" value="ECO:0007669"/>
    <property type="project" value="TreeGrafter"/>
</dbReference>
<evidence type="ECO:0000259" key="1">
    <source>
        <dbReference type="PROSITE" id="PS51406"/>
    </source>
</evidence>
<protein>
    <recommendedName>
        <fullName evidence="1">Fibrinogen C-terminal domain-containing protein</fullName>
    </recommendedName>
</protein>
<dbReference type="PANTHER" id="PTHR19143:SF426">
    <property type="entry name" value="RE19569P"/>
    <property type="match status" value="1"/>
</dbReference>
<dbReference type="Pfam" id="PF00147">
    <property type="entry name" value="Fibrinogen_C"/>
    <property type="match status" value="2"/>
</dbReference>
<sequence>MRDSGIYYLQIRGTTYWYLKVYCEQDVADGGWIVIQRRDDLGEPRENFNRDWNDYKNGFGDPSKEFWLGNENIYMLTNNEEYTLRVELEDFEGNKRYAQYSHFKIYSEAEYYKLEIDGYEGNAGDSLNDPWISQPDKVIQRRDDLGEPRENFNRDWNDYKNGFGDPSKEFWLGNENIYMLTNNEEYTLRVELEDFEGNKRYAQYSHFKIYSEAEYYKLEIDGYEGNAGDSLNDPWDNDRSSLNCASMLKGGWWWKSCGRGLNGLYLNDPQDLTARQGKL</sequence>
<feature type="domain" description="Fibrinogen C-terminal" evidence="1">
    <location>
        <begin position="138"/>
        <end position="279"/>
    </location>
</feature>
<proteinExistence type="predicted"/>
<evidence type="ECO:0000313" key="2">
    <source>
        <dbReference type="EMBL" id="KAG8221815.1"/>
    </source>
</evidence>
<dbReference type="Proteomes" id="UP000792457">
    <property type="component" value="Unassembled WGS sequence"/>
</dbReference>
<feature type="domain" description="Fibrinogen C-terminal" evidence="1">
    <location>
        <begin position="1"/>
        <end position="131"/>
    </location>
</feature>
<dbReference type="InterPro" id="IPR002181">
    <property type="entry name" value="Fibrinogen_a/b/g_C_dom"/>
</dbReference>
<dbReference type="PROSITE" id="PS51406">
    <property type="entry name" value="FIBRINOGEN_C_2"/>
    <property type="match status" value="2"/>
</dbReference>
<organism evidence="2 3">
    <name type="scientific">Ladona fulva</name>
    <name type="common">Scarce chaser dragonfly</name>
    <name type="synonym">Libellula fulva</name>
    <dbReference type="NCBI Taxonomy" id="123851"/>
    <lineage>
        <taxon>Eukaryota</taxon>
        <taxon>Metazoa</taxon>
        <taxon>Ecdysozoa</taxon>
        <taxon>Arthropoda</taxon>
        <taxon>Hexapoda</taxon>
        <taxon>Insecta</taxon>
        <taxon>Pterygota</taxon>
        <taxon>Palaeoptera</taxon>
        <taxon>Odonata</taxon>
        <taxon>Epiprocta</taxon>
        <taxon>Anisoptera</taxon>
        <taxon>Libelluloidea</taxon>
        <taxon>Libellulidae</taxon>
        <taxon>Ladona</taxon>
    </lineage>
</organism>
<dbReference type="InterPro" id="IPR050373">
    <property type="entry name" value="Fibrinogen_C-term_domain"/>
</dbReference>
<name>A0A8K0JSC1_LADFU</name>
<dbReference type="InterPro" id="IPR036056">
    <property type="entry name" value="Fibrinogen-like_C"/>
</dbReference>
<dbReference type="OrthoDB" id="7735550at2759"/>
<keyword evidence="3" id="KW-1185">Reference proteome</keyword>
<reference evidence="2" key="1">
    <citation type="submission" date="2013-04" db="EMBL/GenBank/DDBJ databases">
        <authorList>
            <person name="Qu J."/>
            <person name="Murali S.C."/>
            <person name="Bandaranaike D."/>
            <person name="Bellair M."/>
            <person name="Blankenburg K."/>
            <person name="Chao H."/>
            <person name="Dinh H."/>
            <person name="Doddapaneni H."/>
            <person name="Downs B."/>
            <person name="Dugan-Rocha S."/>
            <person name="Elkadiri S."/>
            <person name="Gnanaolivu R.D."/>
            <person name="Hernandez B."/>
            <person name="Javaid M."/>
            <person name="Jayaseelan J.C."/>
            <person name="Lee S."/>
            <person name="Li M."/>
            <person name="Ming W."/>
            <person name="Munidasa M."/>
            <person name="Muniz J."/>
            <person name="Nguyen L."/>
            <person name="Ongeri F."/>
            <person name="Osuji N."/>
            <person name="Pu L.-L."/>
            <person name="Puazo M."/>
            <person name="Qu C."/>
            <person name="Quiroz J."/>
            <person name="Raj R."/>
            <person name="Weissenberger G."/>
            <person name="Xin Y."/>
            <person name="Zou X."/>
            <person name="Han Y."/>
            <person name="Richards S."/>
            <person name="Worley K."/>
            <person name="Muzny D."/>
            <person name="Gibbs R."/>
        </authorList>
    </citation>
    <scope>NUCLEOTIDE SEQUENCE</scope>
    <source>
        <strain evidence="2">Sampled in the wild</strain>
    </source>
</reference>
<dbReference type="Gene3D" id="4.10.530.10">
    <property type="entry name" value="Gamma-fibrinogen Carboxyl Terminal Fragment, domain 2"/>
    <property type="match status" value="1"/>
</dbReference>
<evidence type="ECO:0000313" key="3">
    <source>
        <dbReference type="Proteomes" id="UP000792457"/>
    </source>
</evidence>
<comment type="caution">
    <text evidence="2">The sequence shown here is derived from an EMBL/GenBank/DDBJ whole genome shotgun (WGS) entry which is preliminary data.</text>
</comment>
<dbReference type="EMBL" id="KZ308113">
    <property type="protein sequence ID" value="KAG8221815.1"/>
    <property type="molecule type" value="Genomic_DNA"/>
</dbReference>